<feature type="region of interest" description="Disordered" evidence="1">
    <location>
        <begin position="40"/>
        <end position="77"/>
    </location>
</feature>
<feature type="compositionally biased region" description="Low complexity" evidence="1">
    <location>
        <begin position="40"/>
        <end position="53"/>
    </location>
</feature>
<reference evidence="3 4" key="1">
    <citation type="submission" date="2018-08" db="EMBL/GenBank/DDBJ databases">
        <title>Recombination of ecologically and evolutionarily significant loci maintains genetic cohesion in the Pseudomonas syringae species complex.</title>
        <authorList>
            <person name="Dillon M."/>
            <person name="Thakur S."/>
            <person name="Almeida R.N.D."/>
            <person name="Weir B.S."/>
            <person name="Guttman D.S."/>
        </authorList>
    </citation>
    <scope>NUCLEOTIDE SEQUENCE [LARGE SCALE GENOMIC DNA]</scope>
    <source>
        <strain evidence="3 4">ICMP 11281</strain>
    </source>
</reference>
<evidence type="ECO:0000313" key="3">
    <source>
        <dbReference type="EMBL" id="RMV29297.1"/>
    </source>
</evidence>
<evidence type="ECO:0000256" key="1">
    <source>
        <dbReference type="SAM" id="MobiDB-lite"/>
    </source>
</evidence>
<accession>A0A3M3H524</accession>
<organism evidence="3 4">
    <name type="scientific">Pseudomonas syringae pv. maculicola</name>
    <dbReference type="NCBI Taxonomy" id="59511"/>
    <lineage>
        <taxon>Bacteria</taxon>
        <taxon>Pseudomonadati</taxon>
        <taxon>Pseudomonadota</taxon>
        <taxon>Gammaproteobacteria</taxon>
        <taxon>Pseudomonadales</taxon>
        <taxon>Pseudomonadaceae</taxon>
        <taxon>Pseudomonas</taxon>
    </lineage>
</organism>
<gene>
    <name evidence="3" type="ORF">ALP13_04531</name>
</gene>
<dbReference type="AlphaFoldDB" id="A0A3M3H524"/>
<sequence>MVVMKLKDICSKTKFIALASFAVLSLQMPLVHADGGAQLSGAQGQGSAALNSGSGQGGTAQSGSQSGPRDSSTCCTPTACITPCP</sequence>
<keyword evidence="2" id="KW-0732">Signal</keyword>
<dbReference type="EMBL" id="RBUQ01000327">
    <property type="protein sequence ID" value="RMV29297.1"/>
    <property type="molecule type" value="Genomic_DNA"/>
</dbReference>
<evidence type="ECO:0000313" key="4">
    <source>
        <dbReference type="Proteomes" id="UP000271631"/>
    </source>
</evidence>
<feature type="signal peptide" evidence="2">
    <location>
        <begin position="1"/>
        <end position="33"/>
    </location>
</feature>
<feature type="compositionally biased region" description="Low complexity" evidence="1">
    <location>
        <begin position="61"/>
        <end position="77"/>
    </location>
</feature>
<proteinExistence type="predicted"/>
<comment type="caution">
    <text evidence="3">The sequence shown here is derived from an EMBL/GenBank/DDBJ whole genome shotgun (WGS) entry which is preliminary data.</text>
</comment>
<evidence type="ECO:0000256" key="2">
    <source>
        <dbReference type="SAM" id="SignalP"/>
    </source>
</evidence>
<protein>
    <submittedName>
        <fullName evidence="3">Uncharacterized protein</fullName>
    </submittedName>
</protein>
<dbReference type="Proteomes" id="UP000271631">
    <property type="component" value="Unassembled WGS sequence"/>
</dbReference>
<name>A0A3M3H524_PSEYM</name>
<feature type="chain" id="PRO_5044081331" evidence="2">
    <location>
        <begin position="34"/>
        <end position="85"/>
    </location>
</feature>